<accession>A0A699GMX2</accession>
<evidence type="ECO:0000313" key="1">
    <source>
        <dbReference type="EMBL" id="GEU30048.1"/>
    </source>
</evidence>
<comment type="caution">
    <text evidence="1">The sequence shown here is derived from an EMBL/GenBank/DDBJ whole genome shotgun (WGS) entry which is preliminary data.</text>
</comment>
<organism evidence="1">
    <name type="scientific">Tanacetum cinerariifolium</name>
    <name type="common">Dalmatian daisy</name>
    <name type="synonym">Chrysanthemum cinerariifolium</name>
    <dbReference type="NCBI Taxonomy" id="118510"/>
    <lineage>
        <taxon>Eukaryota</taxon>
        <taxon>Viridiplantae</taxon>
        <taxon>Streptophyta</taxon>
        <taxon>Embryophyta</taxon>
        <taxon>Tracheophyta</taxon>
        <taxon>Spermatophyta</taxon>
        <taxon>Magnoliopsida</taxon>
        <taxon>eudicotyledons</taxon>
        <taxon>Gunneridae</taxon>
        <taxon>Pentapetalae</taxon>
        <taxon>asterids</taxon>
        <taxon>campanulids</taxon>
        <taxon>Asterales</taxon>
        <taxon>Asteraceae</taxon>
        <taxon>Asteroideae</taxon>
        <taxon>Anthemideae</taxon>
        <taxon>Anthemidinae</taxon>
        <taxon>Tanacetum</taxon>
    </lineage>
</organism>
<protein>
    <submittedName>
        <fullName evidence="1">Uncharacterized protein</fullName>
    </submittedName>
</protein>
<dbReference type="EMBL" id="BKCJ010000123">
    <property type="protein sequence ID" value="GEU30048.1"/>
    <property type="molecule type" value="Genomic_DNA"/>
</dbReference>
<reference evidence="1" key="1">
    <citation type="journal article" date="2019" name="Sci. Rep.">
        <title>Draft genome of Tanacetum cinerariifolium, the natural source of mosquito coil.</title>
        <authorList>
            <person name="Yamashiro T."/>
            <person name="Shiraishi A."/>
            <person name="Satake H."/>
            <person name="Nakayama K."/>
        </authorList>
    </citation>
    <scope>NUCLEOTIDE SEQUENCE</scope>
</reference>
<name>A0A699GMX2_TANCI</name>
<gene>
    <name evidence="1" type="ORF">Tci_002026</name>
</gene>
<proteinExistence type="predicted"/>
<sequence length="271" mass="30898">MTYSPIRLEGLPLELERDLLPIIPRNLRIVSSGVKSSPRWLPVWEFDTRRPTPSAVPPSMELGQRDTPCALLNVVFSFVLSQPHIASDHLIWAFTNRILKKLSCLPLSFNIAFEFACPDFDKQQISEAFQAPGIGNPRLGDYDLVIMRNVLSPRKETSGIPTCDVGPLLSKLKFTDPEPYPVRVLRNPRVGLASRSSISVYVWYTLQIRSKKGYSGYARYKEMSAEQHALMSRVVIATKDHLSLQSSWKSFEQNIRARSWEDNMPINRRPK</sequence>
<dbReference type="AlphaFoldDB" id="A0A699GMX2"/>